<dbReference type="Proteomes" id="UP000076532">
    <property type="component" value="Unassembled WGS sequence"/>
</dbReference>
<proteinExistence type="predicted"/>
<feature type="region of interest" description="Disordered" evidence="1">
    <location>
        <begin position="82"/>
        <end position="119"/>
    </location>
</feature>
<gene>
    <name evidence="2" type="ORF">FIBSPDRAFT_949555</name>
</gene>
<sequence>MVSDLSPLSSDAEAPREATDHAEIVLAGSAGQVQSVAGATVAQTTAPLDGLSAGTVPHDIDADGSASLGIVASSSDLRVRDAPERGVSPVSSVFSEGALRGPLTPSHGTRARGSVSYSSPVVTQLGYSPKVFGDNENRDSLG</sequence>
<name>A0A166PRT2_9AGAM</name>
<accession>A0A166PRT2</accession>
<evidence type="ECO:0000313" key="3">
    <source>
        <dbReference type="Proteomes" id="UP000076532"/>
    </source>
</evidence>
<dbReference type="AlphaFoldDB" id="A0A166PRT2"/>
<reference evidence="2 3" key="1">
    <citation type="journal article" date="2016" name="Mol. Biol. Evol.">
        <title>Comparative Genomics of Early-Diverging Mushroom-Forming Fungi Provides Insights into the Origins of Lignocellulose Decay Capabilities.</title>
        <authorList>
            <person name="Nagy L.G."/>
            <person name="Riley R."/>
            <person name="Tritt A."/>
            <person name="Adam C."/>
            <person name="Daum C."/>
            <person name="Floudas D."/>
            <person name="Sun H."/>
            <person name="Yadav J.S."/>
            <person name="Pangilinan J."/>
            <person name="Larsson K.H."/>
            <person name="Matsuura K."/>
            <person name="Barry K."/>
            <person name="Labutti K."/>
            <person name="Kuo R."/>
            <person name="Ohm R.A."/>
            <person name="Bhattacharya S.S."/>
            <person name="Shirouzu T."/>
            <person name="Yoshinaga Y."/>
            <person name="Martin F.M."/>
            <person name="Grigoriev I.V."/>
            <person name="Hibbett D.S."/>
        </authorList>
    </citation>
    <scope>NUCLEOTIDE SEQUENCE [LARGE SCALE GENOMIC DNA]</scope>
    <source>
        <strain evidence="2 3">CBS 109695</strain>
    </source>
</reference>
<dbReference type="EMBL" id="KV417515">
    <property type="protein sequence ID" value="KZP26379.1"/>
    <property type="molecule type" value="Genomic_DNA"/>
</dbReference>
<evidence type="ECO:0000256" key="1">
    <source>
        <dbReference type="SAM" id="MobiDB-lite"/>
    </source>
</evidence>
<protein>
    <submittedName>
        <fullName evidence="2">Uncharacterized protein</fullName>
    </submittedName>
</protein>
<organism evidence="2 3">
    <name type="scientific">Athelia psychrophila</name>
    <dbReference type="NCBI Taxonomy" id="1759441"/>
    <lineage>
        <taxon>Eukaryota</taxon>
        <taxon>Fungi</taxon>
        <taxon>Dikarya</taxon>
        <taxon>Basidiomycota</taxon>
        <taxon>Agaricomycotina</taxon>
        <taxon>Agaricomycetes</taxon>
        <taxon>Agaricomycetidae</taxon>
        <taxon>Atheliales</taxon>
        <taxon>Atheliaceae</taxon>
        <taxon>Athelia</taxon>
    </lineage>
</organism>
<keyword evidence="3" id="KW-1185">Reference proteome</keyword>
<evidence type="ECO:0000313" key="2">
    <source>
        <dbReference type="EMBL" id="KZP26379.1"/>
    </source>
</evidence>
<feature type="region of interest" description="Disordered" evidence="1">
    <location>
        <begin position="1"/>
        <end position="20"/>
    </location>
</feature>